<evidence type="ECO:0000256" key="3">
    <source>
        <dbReference type="ARBA" id="ARBA00013266"/>
    </source>
</evidence>
<dbReference type="PANTHER" id="PTHR42811">
    <property type="entry name" value="SERINE ACETYLTRANSFERASE"/>
    <property type="match status" value="1"/>
</dbReference>
<evidence type="ECO:0000256" key="8">
    <source>
        <dbReference type="ARBA" id="ARBA00023192"/>
    </source>
</evidence>
<dbReference type="InterPro" id="IPR042122">
    <property type="entry name" value="Ser_AcTrfase_N_sf"/>
</dbReference>
<evidence type="ECO:0000256" key="2">
    <source>
        <dbReference type="ARBA" id="ARBA00007274"/>
    </source>
</evidence>
<dbReference type="EMBL" id="WPCU01000006">
    <property type="protein sequence ID" value="MVA76368.1"/>
    <property type="molecule type" value="Genomic_DNA"/>
</dbReference>
<dbReference type="Pfam" id="PF00132">
    <property type="entry name" value="Hexapep"/>
    <property type="match status" value="1"/>
</dbReference>
<dbReference type="RefSeq" id="WP_156609940.1">
    <property type="nucleotide sequence ID" value="NZ_WPCU01000006.1"/>
</dbReference>
<dbReference type="FunFam" id="2.160.10.10:FF:000007">
    <property type="entry name" value="Serine acetyltransferase"/>
    <property type="match status" value="1"/>
</dbReference>
<dbReference type="InterPro" id="IPR018357">
    <property type="entry name" value="Hexapep_transf_CS"/>
</dbReference>
<keyword evidence="12" id="KW-1185">Reference proteome</keyword>
<organism evidence="11 12">
    <name type="scientific">Auraticoccus cholistanensis</name>
    <dbReference type="NCBI Taxonomy" id="2656650"/>
    <lineage>
        <taxon>Bacteria</taxon>
        <taxon>Bacillati</taxon>
        <taxon>Actinomycetota</taxon>
        <taxon>Actinomycetes</taxon>
        <taxon>Propionibacteriales</taxon>
        <taxon>Propionibacteriaceae</taxon>
        <taxon>Auraticoccus</taxon>
    </lineage>
</organism>
<name>A0A6A9UUL8_9ACTN</name>
<evidence type="ECO:0000256" key="7">
    <source>
        <dbReference type="ARBA" id="ARBA00022737"/>
    </source>
</evidence>
<dbReference type="Gene3D" id="1.10.3130.10">
    <property type="entry name" value="serine acetyltransferase, domain 1"/>
    <property type="match status" value="1"/>
</dbReference>
<dbReference type="GO" id="GO:0006535">
    <property type="term" value="P:cysteine biosynthetic process from serine"/>
    <property type="evidence" value="ECO:0007669"/>
    <property type="project" value="InterPro"/>
</dbReference>
<accession>A0A6A9UUL8</accession>
<keyword evidence="9 11" id="KW-0012">Acyltransferase</keyword>
<comment type="catalytic activity">
    <reaction evidence="10">
        <text>L-serine + acetyl-CoA = O-acetyl-L-serine + CoA</text>
        <dbReference type="Rhea" id="RHEA:24560"/>
        <dbReference type="ChEBI" id="CHEBI:33384"/>
        <dbReference type="ChEBI" id="CHEBI:57287"/>
        <dbReference type="ChEBI" id="CHEBI:57288"/>
        <dbReference type="ChEBI" id="CHEBI:58340"/>
        <dbReference type="EC" id="2.3.1.30"/>
    </reaction>
</comment>
<comment type="similarity">
    <text evidence="2">Belongs to the transferase hexapeptide repeat family.</text>
</comment>
<dbReference type="InterPro" id="IPR011004">
    <property type="entry name" value="Trimer_LpxA-like_sf"/>
</dbReference>
<dbReference type="SUPFAM" id="SSF51161">
    <property type="entry name" value="Trimeric LpxA-like enzymes"/>
    <property type="match status" value="1"/>
</dbReference>
<dbReference type="InterPro" id="IPR001451">
    <property type="entry name" value="Hexapep"/>
</dbReference>
<protein>
    <recommendedName>
        <fullName evidence="4">Serine acetyltransferase</fullName>
        <ecNumber evidence="3">2.3.1.30</ecNumber>
    </recommendedName>
</protein>
<dbReference type="GO" id="GO:0009001">
    <property type="term" value="F:serine O-acetyltransferase activity"/>
    <property type="evidence" value="ECO:0007669"/>
    <property type="project" value="UniProtKB-EC"/>
</dbReference>
<dbReference type="NCBIfam" id="NF041874">
    <property type="entry name" value="EPS_EpsC"/>
    <property type="match status" value="1"/>
</dbReference>
<keyword evidence="5" id="KW-0028">Amino-acid biosynthesis</keyword>
<dbReference type="InterPro" id="IPR045304">
    <property type="entry name" value="LbH_SAT"/>
</dbReference>
<evidence type="ECO:0000256" key="5">
    <source>
        <dbReference type="ARBA" id="ARBA00022605"/>
    </source>
</evidence>
<dbReference type="NCBIfam" id="TIGR01172">
    <property type="entry name" value="cysE"/>
    <property type="match status" value="1"/>
</dbReference>
<dbReference type="GO" id="GO:0005737">
    <property type="term" value="C:cytoplasm"/>
    <property type="evidence" value="ECO:0007669"/>
    <property type="project" value="InterPro"/>
</dbReference>
<dbReference type="InterPro" id="IPR005881">
    <property type="entry name" value="Ser_O-AcTrfase"/>
</dbReference>
<evidence type="ECO:0000313" key="12">
    <source>
        <dbReference type="Proteomes" id="UP000435304"/>
    </source>
</evidence>
<evidence type="ECO:0000256" key="1">
    <source>
        <dbReference type="ARBA" id="ARBA00004876"/>
    </source>
</evidence>
<dbReference type="InterPro" id="IPR053376">
    <property type="entry name" value="Serine_acetyltransferase"/>
</dbReference>
<dbReference type="AlphaFoldDB" id="A0A6A9UUL8"/>
<keyword evidence="7" id="KW-0677">Repeat</keyword>
<proteinExistence type="inferred from homology"/>
<evidence type="ECO:0000256" key="10">
    <source>
        <dbReference type="ARBA" id="ARBA00049486"/>
    </source>
</evidence>
<gene>
    <name evidence="11" type="primary">cysE</name>
    <name evidence="11" type="ORF">GC722_10075</name>
</gene>
<sequence>MLAGFLTRLPLLARTSADAPAPGSPAALVTRAWARWREDTDTAISHDPAARNRAEITLAYSTVHAVWAYRVAHRLWGRGHRLSARMLSQAARAATGVEIHPGAVIGRRFFIDHGMGVVIGETAEIGDDVMLYHGVTLGGRSPLARGKRHPTLRDGVMVGAGASILGPVTVGAGAKVGSNAVVTRDVAPGATVVGVPARERTPAEAATEPEWHI</sequence>
<comment type="pathway">
    <text evidence="1">Amino-acid biosynthesis; L-cysteine biosynthesis; L-cysteine from L-serine: step 1/2.</text>
</comment>
<dbReference type="Proteomes" id="UP000435304">
    <property type="component" value="Unassembled WGS sequence"/>
</dbReference>
<reference evidence="11 12" key="1">
    <citation type="submission" date="2019-12" db="EMBL/GenBank/DDBJ databases">
        <title>Auraticoccus cholistani sp. nov., an actinomycete isolated from soil of Cholistan desert.</title>
        <authorList>
            <person name="Cheema M.T."/>
        </authorList>
    </citation>
    <scope>NUCLEOTIDE SEQUENCE [LARGE SCALE GENOMIC DNA]</scope>
    <source>
        <strain evidence="11 12">F435</strain>
    </source>
</reference>
<keyword evidence="8" id="KW-0198">Cysteine biosynthesis</keyword>
<dbReference type="CDD" id="cd03354">
    <property type="entry name" value="LbH_SAT"/>
    <property type="match status" value="1"/>
</dbReference>
<evidence type="ECO:0000256" key="4">
    <source>
        <dbReference type="ARBA" id="ARBA00018522"/>
    </source>
</evidence>
<dbReference type="EC" id="2.3.1.30" evidence="3"/>
<dbReference type="PROSITE" id="PS00101">
    <property type="entry name" value="HEXAPEP_TRANSFERASES"/>
    <property type="match status" value="1"/>
</dbReference>
<evidence type="ECO:0000256" key="9">
    <source>
        <dbReference type="ARBA" id="ARBA00023315"/>
    </source>
</evidence>
<dbReference type="Gene3D" id="2.160.10.10">
    <property type="entry name" value="Hexapeptide repeat proteins"/>
    <property type="match status" value="1"/>
</dbReference>
<evidence type="ECO:0000313" key="11">
    <source>
        <dbReference type="EMBL" id="MVA76368.1"/>
    </source>
</evidence>
<evidence type="ECO:0000256" key="6">
    <source>
        <dbReference type="ARBA" id="ARBA00022679"/>
    </source>
</evidence>
<keyword evidence="6 11" id="KW-0808">Transferase</keyword>
<comment type="caution">
    <text evidence="11">The sequence shown here is derived from an EMBL/GenBank/DDBJ whole genome shotgun (WGS) entry which is preliminary data.</text>
</comment>